<dbReference type="Proteomes" id="UP000310158">
    <property type="component" value="Unassembled WGS sequence"/>
</dbReference>
<protein>
    <recommendedName>
        <fullName evidence="4">CCD97-like C-terminal domain-containing protein</fullName>
    </recommendedName>
</protein>
<evidence type="ECO:0000256" key="1">
    <source>
        <dbReference type="SAM" id="MobiDB-lite"/>
    </source>
</evidence>
<evidence type="ECO:0008006" key="4">
    <source>
        <dbReference type="Google" id="ProtNLM"/>
    </source>
</evidence>
<dbReference type="EMBL" id="SGPL01000943">
    <property type="protein sequence ID" value="THH05911.1"/>
    <property type="molecule type" value="Genomic_DNA"/>
</dbReference>
<dbReference type="InterPro" id="IPR018613">
    <property type="entry name" value="Ccdc97-like"/>
</dbReference>
<dbReference type="PANTHER" id="PTHR31840">
    <property type="entry name" value="COILED-COIL DOMAIN-CONTAINING PROTEIN 97"/>
    <property type="match status" value="1"/>
</dbReference>
<sequence>MSSSHEFNQTPILSWLGLKSDFEPAPSRAPIEFLTQHFSKLPPHLLKHFSAITTPRQRSLISAIRNRRFRFASTDPLELRFSAARSQWPTLWDGRGERYGGEEAREEKEWVEHEFLGGSMRPHVGKLGVLLGDYEEEREAERVRTIRRQHAAEDFVPEEDESDEEEEEEEEEGEAGATPMGENESVEDSQALFQRRIRERFIYGLLETDLYETVDWEEKWDDDDRDAEDRWFEEEEES</sequence>
<dbReference type="AlphaFoldDB" id="A0A4S4L4V8"/>
<comment type="caution">
    <text evidence="2">The sequence shown here is derived from an EMBL/GenBank/DDBJ whole genome shotgun (WGS) entry which is preliminary data.</text>
</comment>
<evidence type="ECO:0000313" key="2">
    <source>
        <dbReference type="EMBL" id="THH05911.1"/>
    </source>
</evidence>
<name>A0A4S4L4V8_9AGAM</name>
<accession>A0A4S4L4V8</accession>
<dbReference type="OrthoDB" id="3345311at2759"/>
<dbReference type="PANTHER" id="PTHR31840:SF1">
    <property type="entry name" value="COILED-COIL DOMAIN-CONTAINING PROTEIN 97"/>
    <property type="match status" value="1"/>
</dbReference>
<reference evidence="2 3" key="1">
    <citation type="submission" date="2019-02" db="EMBL/GenBank/DDBJ databases">
        <title>Genome sequencing of the rare red list fungi Bondarzewia mesenterica.</title>
        <authorList>
            <person name="Buettner E."/>
            <person name="Kellner H."/>
        </authorList>
    </citation>
    <scope>NUCLEOTIDE SEQUENCE [LARGE SCALE GENOMIC DNA]</scope>
    <source>
        <strain evidence="2 3">DSM 108281</strain>
    </source>
</reference>
<evidence type="ECO:0000313" key="3">
    <source>
        <dbReference type="Proteomes" id="UP000310158"/>
    </source>
</evidence>
<organism evidence="2 3">
    <name type="scientific">Bondarzewia mesenterica</name>
    <dbReference type="NCBI Taxonomy" id="1095465"/>
    <lineage>
        <taxon>Eukaryota</taxon>
        <taxon>Fungi</taxon>
        <taxon>Dikarya</taxon>
        <taxon>Basidiomycota</taxon>
        <taxon>Agaricomycotina</taxon>
        <taxon>Agaricomycetes</taxon>
        <taxon>Russulales</taxon>
        <taxon>Bondarzewiaceae</taxon>
        <taxon>Bondarzewia</taxon>
    </lineage>
</organism>
<feature type="region of interest" description="Disordered" evidence="1">
    <location>
        <begin position="146"/>
        <end position="189"/>
    </location>
</feature>
<feature type="region of interest" description="Disordered" evidence="1">
    <location>
        <begin position="214"/>
        <end position="238"/>
    </location>
</feature>
<keyword evidence="3" id="KW-1185">Reference proteome</keyword>
<gene>
    <name evidence="2" type="ORF">EW146_g9772</name>
</gene>
<proteinExistence type="predicted"/>
<feature type="compositionally biased region" description="Acidic residues" evidence="1">
    <location>
        <begin position="155"/>
        <end position="174"/>
    </location>
</feature>